<sequence>GYPLLTVTEEQINKTRVIKIKQQRFIGDGSADDEKLQWKIPVTVFTKSNPKQIAQQILLETPETTITLDNISEDD</sequence>
<evidence type="ECO:0000256" key="9">
    <source>
        <dbReference type="ARBA" id="ARBA00022833"/>
    </source>
</evidence>
<comment type="catalytic activity">
    <reaction evidence="11">
        <text>Release of an N-terminal amino acid, preferentially alanine, from a wide range of peptides, amides and arylamides.</text>
        <dbReference type="EC" id="3.4.11.14"/>
    </reaction>
</comment>
<evidence type="ECO:0000256" key="6">
    <source>
        <dbReference type="ARBA" id="ARBA00022670"/>
    </source>
</evidence>
<dbReference type="GO" id="GO:0005737">
    <property type="term" value="C:cytoplasm"/>
    <property type="evidence" value="ECO:0007669"/>
    <property type="project" value="UniProtKB-SubCell"/>
</dbReference>
<comment type="caution">
    <text evidence="15">The sequence shown here is derived from an EMBL/GenBank/DDBJ whole genome shotgun (WGS) entry which is preliminary data.</text>
</comment>
<keyword evidence="8" id="KW-0378">Hydrolase</keyword>
<evidence type="ECO:0000256" key="12">
    <source>
        <dbReference type="ARBA" id="ARBA00066316"/>
    </source>
</evidence>
<gene>
    <name evidence="16" type="ORF">GIL414_LOCUS32298</name>
    <name evidence="15" type="ORF">SMN809_LOCUS31654</name>
</gene>
<protein>
    <recommendedName>
        <fullName evidence="13">Puromycin-sensitive aminopeptidase</fullName>
        <ecNumber evidence="12">3.4.11.14</ecNumber>
    </recommendedName>
    <alternativeName>
        <fullName evidence="14">Cytosol alanyl aminopeptidase</fullName>
    </alternativeName>
</protein>
<organism evidence="15 17">
    <name type="scientific">Rotaria magnacalcarata</name>
    <dbReference type="NCBI Taxonomy" id="392030"/>
    <lineage>
        <taxon>Eukaryota</taxon>
        <taxon>Metazoa</taxon>
        <taxon>Spiralia</taxon>
        <taxon>Gnathifera</taxon>
        <taxon>Rotifera</taxon>
        <taxon>Eurotatoria</taxon>
        <taxon>Bdelloidea</taxon>
        <taxon>Philodinida</taxon>
        <taxon>Philodinidae</taxon>
        <taxon>Rotaria</taxon>
    </lineage>
</organism>
<name>A0A8S2W2A7_9BILA</name>
<dbReference type="AlphaFoldDB" id="A0A8S2W2A7"/>
<evidence type="ECO:0000313" key="15">
    <source>
        <dbReference type="EMBL" id="CAF4427518.1"/>
    </source>
</evidence>
<evidence type="ECO:0000256" key="14">
    <source>
        <dbReference type="ARBA" id="ARBA00081993"/>
    </source>
</evidence>
<evidence type="ECO:0000313" key="16">
    <source>
        <dbReference type="EMBL" id="CAF4448284.1"/>
    </source>
</evidence>
<dbReference type="GO" id="GO:0046872">
    <property type="term" value="F:metal ion binding"/>
    <property type="evidence" value="ECO:0007669"/>
    <property type="project" value="UniProtKB-KW"/>
</dbReference>
<dbReference type="Proteomes" id="UP000681720">
    <property type="component" value="Unassembled WGS sequence"/>
</dbReference>
<keyword evidence="7" id="KW-0479">Metal-binding</keyword>
<keyword evidence="6" id="KW-0645">Protease</keyword>
<feature type="non-terminal residue" evidence="15">
    <location>
        <position position="1"/>
    </location>
</feature>
<keyword evidence="5" id="KW-0963">Cytoplasm</keyword>
<dbReference type="EC" id="3.4.11.14" evidence="12"/>
<dbReference type="EMBL" id="CAJOBJ010068145">
    <property type="protein sequence ID" value="CAF4448284.1"/>
    <property type="molecule type" value="Genomic_DNA"/>
</dbReference>
<evidence type="ECO:0000256" key="1">
    <source>
        <dbReference type="ARBA" id="ARBA00001947"/>
    </source>
</evidence>
<evidence type="ECO:0000256" key="11">
    <source>
        <dbReference type="ARBA" id="ARBA00052895"/>
    </source>
</evidence>
<dbReference type="Gene3D" id="2.60.40.1910">
    <property type="match status" value="1"/>
</dbReference>
<dbReference type="FunFam" id="2.60.40.1910:FF:000002">
    <property type="entry name" value="Aminopeptidase"/>
    <property type="match status" value="1"/>
</dbReference>
<accession>A0A8S2W2A7</accession>
<proteinExistence type="inferred from homology"/>
<evidence type="ECO:0000256" key="4">
    <source>
        <dbReference type="ARBA" id="ARBA00022438"/>
    </source>
</evidence>
<evidence type="ECO:0000256" key="8">
    <source>
        <dbReference type="ARBA" id="ARBA00022801"/>
    </source>
</evidence>
<evidence type="ECO:0000256" key="13">
    <source>
        <dbReference type="ARBA" id="ARBA00074113"/>
    </source>
</evidence>
<dbReference type="EMBL" id="CAJOBI010063974">
    <property type="protein sequence ID" value="CAF4427518.1"/>
    <property type="molecule type" value="Genomic_DNA"/>
</dbReference>
<dbReference type="Proteomes" id="UP000676336">
    <property type="component" value="Unassembled WGS sequence"/>
</dbReference>
<comment type="subcellular location">
    <subcellularLocation>
        <location evidence="2">Cytoplasm</location>
    </subcellularLocation>
</comment>
<reference evidence="15" key="1">
    <citation type="submission" date="2021-02" db="EMBL/GenBank/DDBJ databases">
        <authorList>
            <person name="Nowell W R."/>
        </authorList>
    </citation>
    <scope>NUCLEOTIDE SEQUENCE</scope>
</reference>
<dbReference type="GO" id="GO:0008237">
    <property type="term" value="F:metallopeptidase activity"/>
    <property type="evidence" value="ECO:0007669"/>
    <property type="project" value="UniProtKB-KW"/>
</dbReference>
<evidence type="ECO:0000256" key="10">
    <source>
        <dbReference type="ARBA" id="ARBA00023049"/>
    </source>
</evidence>
<evidence type="ECO:0000313" key="17">
    <source>
        <dbReference type="Proteomes" id="UP000676336"/>
    </source>
</evidence>
<dbReference type="GO" id="GO:0006508">
    <property type="term" value="P:proteolysis"/>
    <property type="evidence" value="ECO:0007669"/>
    <property type="project" value="UniProtKB-KW"/>
</dbReference>
<evidence type="ECO:0000256" key="5">
    <source>
        <dbReference type="ARBA" id="ARBA00022490"/>
    </source>
</evidence>
<keyword evidence="10" id="KW-0482">Metalloprotease</keyword>
<feature type="non-terminal residue" evidence="15">
    <location>
        <position position="75"/>
    </location>
</feature>
<evidence type="ECO:0000256" key="2">
    <source>
        <dbReference type="ARBA" id="ARBA00004496"/>
    </source>
</evidence>
<comment type="cofactor">
    <cofactor evidence="1">
        <name>Zn(2+)</name>
        <dbReference type="ChEBI" id="CHEBI:29105"/>
    </cofactor>
</comment>
<evidence type="ECO:0000256" key="3">
    <source>
        <dbReference type="ARBA" id="ARBA00010136"/>
    </source>
</evidence>
<keyword evidence="9" id="KW-0862">Zinc</keyword>
<comment type="similarity">
    <text evidence="3">Belongs to the peptidase M1 family.</text>
</comment>
<dbReference type="GO" id="GO:0016285">
    <property type="term" value="F:alanyl aminopeptidase activity"/>
    <property type="evidence" value="ECO:0007669"/>
    <property type="project" value="UniProtKB-EC"/>
</dbReference>
<keyword evidence="4" id="KW-0031">Aminopeptidase</keyword>
<evidence type="ECO:0000256" key="7">
    <source>
        <dbReference type="ARBA" id="ARBA00022723"/>
    </source>
</evidence>